<dbReference type="InterPro" id="IPR013083">
    <property type="entry name" value="Znf_RING/FYVE/PHD"/>
</dbReference>
<dbReference type="GO" id="GO:0032183">
    <property type="term" value="F:SUMO binding"/>
    <property type="evidence" value="ECO:0007669"/>
    <property type="project" value="TreeGrafter"/>
</dbReference>
<keyword evidence="2 4" id="KW-0863">Zinc-finger</keyword>
<protein>
    <recommendedName>
        <fullName evidence="6">RING-type domain-containing protein</fullName>
    </recommendedName>
</protein>
<name>A0AAP0S0C3_LIQFO</name>
<sequence>MEFPEGNVREAQSWRMVLNFDLNHLPPEENNVTDSVSTSNSPQEVQAEEHGQSQHQPMMDVEVIDNEVAIISQRIYVEARNKSNRNRGATNVRDEVTRFNNGHSEFSSWLPFSVNKCKRSPGNLELNLNLEVNKKAKIKSFPLTPEWSLSMPPSEAPTFSCPVCMGKLIEETSTKCGHIFCKKCIQGAIAAQKKCPTCRQKVTKRDIIRIYLPSTN</sequence>
<feature type="domain" description="RING-type" evidence="6">
    <location>
        <begin position="161"/>
        <end position="199"/>
    </location>
</feature>
<evidence type="ECO:0000256" key="5">
    <source>
        <dbReference type="SAM" id="MobiDB-lite"/>
    </source>
</evidence>
<evidence type="ECO:0000256" key="4">
    <source>
        <dbReference type="PROSITE-ProRule" id="PRU00175"/>
    </source>
</evidence>
<gene>
    <name evidence="7" type="ORF">L1049_016984</name>
</gene>
<dbReference type="GO" id="GO:0061630">
    <property type="term" value="F:ubiquitin protein ligase activity"/>
    <property type="evidence" value="ECO:0007669"/>
    <property type="project" value="InterPro"/>
</dbReference>
<dbReference type="GO" id="GO:0033768">
    <property type="term" value="C:SUMO-targeted ubiquitin ligase complex"/>
    <property type="evidence" value="ECO:0007669"/>
    <property type="project" value="TreeGrafter"/>
</dbReference>
<dbReference type="InterPro" id="IPR017907">
    <property type="entry name" value="Znf_RING_CS"/>
</dbReference>
<evidence type="ECO:0000259" key="6">
    <source>
        <dbReference type="PROSITE" id="PS50089"/>
    </source>
</evidence>
<proteinExistence type="predicted"/>
<dbReference type="Gene3D" id="3.30.40.10">
    <property type="entry name" value="Zinc/RING finger domain, C3HC4 (zinc finger)"/>
    <property type="match status" value="1"/>
</dbReference>
<dbReference type="PROSITE" id="PS00518">
    <property type="entry name" value="ZF_RING_1"/>
    <property type="match status" value="1"/>
</dbReference>
<dbReference type="Proteomes" id="UP001415857">
    <property type="component" value="Unassembled WGS sequence"/>
</dbReference>
<dbReference type="PROSITE" id="PS50089">
    <property type="entry name" value="ZF_RING_2"/>
    <property type="match status" value="1"/>
</dbReference>
<dbReference type="SMART" id="SM00184">
    <property type="entry name" value="RING"/>
    <property type="match status" value="1"/>
</dbReference>
<feature type="region of interest" description="Disordered" evidence="5">
    <location>
        <begin position="25"/>
        <end position="58"/>
    </location>
</feature>
<dbReference type="EMBL" id="JBBPBK010000003">
    <property type="protein sequence ID" value="KAK9288525.1"/>
    <property type="molecule type" value="Genomic_DNA"/>
</dbReference>
<dbReference type="Pfam" id="PF13923">
    <property type="entry name" value="zf-C3HC4_2"/>
    <property type="match status" value="1"/>
</dbReference>
<comment type="caution">
    <text evidence="7">The sequence shown here is derived from an EMBL/GenBank/DDBJ whole genome shotgun (WGS) entry which is preliminary data.</text>
</comment>
<evidence type="ECO:0000256" key="1">
    <source>
        <dbReference type="ARBA" id="ARBA00022723"/>
    </source>
</evidence>
<keyword evidence="3" id="KW-0862">Zinc</keyword>
<keyword evidence="8" id="KW-1185">Reference proteome</keyword>
<keyword evidence="1" id="KW-0479">Metal-binding</keyword>
<evidence type="ECO:0000313" key="7">
    <source>
        <dbReference type="EMBL" id="KAK9288525.1"/>
    </source>
</evidence>
<dbReference type="AlphaFoldDB" id="A0AAP0S0C3"/>
<dbReference type="GO" id="GO:0006511">
    <property type="term" value="P:ubiquitin-dependent protein catabolic process"/>
    <property type="evidence" value="ECO:0007669"/>
    <property type="project" value="TreeGrafter"/>
</dbReference>
<dbReference type="GO" id="GO:0140082">
    <property type="term" value="F:SUMO-ubiquitin ligase activity"/>
    <property type="evidence" value="ECO:0007669"/>
    <property type="project" value="TreeGrafter"/>
</dbReference>
<dbReference type="SUPFAM" id="SSF57850">
    <property type="entry name" value="RING/U-box"/>
    <property type="match status" value="1"/>
</dbReference>
<evidence type="ECO:0000313" key="8">
    <source>
        <dbReference type="Proteomes" id="UP001415857"/>
    </source>
</evidence>
<evidence type="ECO:0000256" key="3">
    <source>
        <dbReference type="ARBA" id="ARBA00022833"/>
    </source>
</evidence>
<dbReference type="PANTHER" id="PTHR47094">
    <property type="entry name" value="ELFLESS, ISOFORM B"/>
    <property type="match status" value="1"/>
</dbReference>
<dbReference type="InterPro" id="IPR001841">
    <property type="entry name" value="Znf_RING"/>
</dbReference>
<dbReference type="InterPro" id="IPR049627">
    <property type="entry name" value="SLX8"/>
</dbReference>
<dbReference type="GO" id="GO:0008270">
    <property type="term" value="F:zinc ion binding"/>
    <property type="evidence" value="ECO:0007669"/>
    <property type="project" value="UniProtKB-KW"/>
</dbReference>
<feature type="compositionally biased region" description="Low complexity" evidence="5">
    <location>
        <begin position="30"/>
        <end position="41"/>
    </location>
</feature>
<organism evidence="7 8">
    <name type="scientific">Liquidambar formosana</name>
    <name type="common">Formosan gum</name>
    <dbReference type="NCBI Taxonomy" id="63359"/>
    <lineage>
        <taxon>Eukaryota</taxon>
        <taxon>Viridiplantae</taxon>
        <taxon>Streptophyta</taxon>
        <taxon>Embryophyta</taxon>
        <taxon>Tracheophyta</taxon>
        <taxon>Spermatophyta</taxon>
        <taxon>Magnoliopsida</taxon>
        <taxon>eudicotyledons</taxon>
        <taxon>Gunneridae</taxon>
        <taxon>Pentapetalae</taxon>
        <taxon>Saxifragales</taxon>
        <taxon>Altingiaceae</taxon>
        <taxon>Liquidambar</taxon>
    </lineage>
</organism>
<dbReference type="PANTHER" id="PTHR47094:SF1">
    <property type="entry name" value="RING-TYPE E3 UBIQUITIN TRANSFERASE"/>
    <property type="match status" value="1"/>
</dbReference>
<accession>A0AAP0S0C3</accession>
<reference evidence="7 8" key="1">
    <citation type="journal article" date="2024" name="Plant J.">
        <title>Genome sequences and population genomics reveal climatic adaptation and genomic divergence between two closely related sweetgum species.</title>
        <authorList>
            <person name="Xu W.Q."/>
            <person name="Ren C.Q."/>
            <person name="Zhang X.Y."/>
            <person name="Comes H.P."/>
            <person name="Liu X.H."/>
            <person name="Li Y.G."/>
            <person name="Kettle C.J."/>
            <person name="Jalonen R."/>
            <person name="Gaisberger H."/>
            <person name="Ma Y.Z."/>
            <person name="Qiu Y.X."/>
        </authorList>
    </citation>
    <scope>NUCLEOTIDE SEQUENCE [LARGE SCALE GENOMIC DNA]</scope>
    <source>
        <strain evidence="7">Hangzhou</strain>
    </source>
</reference>
<evidence type="ECO:0000256" key="2">
    <source>
        <dbReference type="ARBA" id="ARBA00022771"/>
    </source>
</evidence>